<evidence type="ECO:0000259" key="9">
    <source>
        <dbReference type="Pfam" id="PF00482"/>
    </source>
</evidence>
<dbReference type="OrthoDB" id="9805682at2"/>
<evidence type="ECO:0000256" key="6">
    <source>
        <dbReference type="ARBA" id="ARBA00022989"/>
    </source>
</evidence>
<evidence type="ECO:0000256" key="3">
    <source>
        <dbReference type="ARBA" id="ARBA00022475"/>
    </source>
</evidence>
<dbReference type="AlphaFoldDB" id="A0A5C8HSL5"/>
<feature type="transmembrane region" description="Helical" evidence="8">
    <location>
        <begin position="381"/>
        <end position="405"/>
    </location>
</feature>
<evidence type="ECO:0000256" key="7">
    <source>
        <dbReference type="ARBA" id="ARBA00023136"/>
    </source>
</evidence>
<dbReference type="GO" id="GO:0005886">
    <property type="term" value="C:plasma membrane"/>
    <property type="evidence" value="ECO:0007669"/>
    <property type="project" value="UniProtKB-SubCell"/>
</dbReference>
<organism evidence="10 11">
    <name type="scientific">Microbacterium saccharophilum</name>
    <dbReference type="NCBI Taxonomy" id="1213358"/>
    <lineage>
        <taxon>Bacteria</taxon>
        <taxon>Bacillati</taxon>
        <taxon>Actinomycetota</taxon>
        <taxon>Actinomycetes</taxon>
        <taxon>Micrococcales</taxon>
        <taxon>Microbacteriaceae</taxon>
        <taxon>Microbacterium</taxon>
    </lineage>
</organism>
<evidence type="ECO:0000313" key="10">
    <source>
        <dbReference type="EMBL" id="TXK08784.1"/>
    </source>
</evidence>
<protein>
    <submittedName>
        <fullName evidence="10">Type II secretion system F family protein</fullName>
    </submittedName>
</protein>
<dbReference type="InterPro" id="IPR018076">
    <property type="entry name" value="T2SS_GspF_dom"/>
</dbReference>
<dbReference type="Pfam" id="PF00482">
    <property type="entry name" value="T2SSF"/>
    <property type="match status" value="2"/>
</dbReference>
<gene>
    <name evidence="10" type="ORF">FVP74_13795</name>
</gene>
<comment type="similarity">
    <text evidence="2">Belongs to the GSP F family.</text>
</comment>
<accession>A0A5C8HSL5</accession>
<keyword evidence="7 8" id="KW-0472">Membrane</keyword>
<name>A0A5C8HSL5_9MICO</name>
<evidence type="ECO:0000313" key="11">
    <source>
        <dbReference type="Proteomes" id="UP000321949"/>
    </source>
</evidence>
<comment type="caution">
    <text evidence="10">The sequence shown here is derived from an EMBL/GenBank/DDBJ whole genome shotgun (WGS) entry which is preliminary data.</text>
</comment>
<feature type="transmembrane region" description="Helical" evidence="8">
    <location>
        <begin position="225"/>
        <end position="244"/>
    </location>
</feature>
<sequence>MPLIEEYTYRAIDAKGGGVVKGSIEAASESAVASKLRAQGLTPLEVALTSKTGLNREISIPGLEKTVKAEVLAVFAKQMAGLINAGLPLMRTLTILIEQAEDKKLQQALLQVHAAVESGSALSVALGKHPLVFPPLFVSMVRVGETGGFLGTSLTSVAQTYKGEAELHNKIKSATTYPVIVLCIAILGVIAMVTFIVPIFAGMFTGMGSELPLPTQILVTLSNNMIWILPLLIVLGIGGSFWWMRNKNSERVRRVIDPIKLKLPVFGPLTTKIAVARFSRGLSMMLHAGVPLVQALGIVGEASNNYAIEKAVREVQESVKQGRSFSAPLAKAEIFPPMVAQMASVGEESGTLPDMLSSIADFYEDEVETATEQLTASIEPILIVGIGILIGGMVVSLYMPIFGIYGEIGNQ</sequence>
<keyword evidence="11" id="KW-1185">Reference proteome</keyword>
<evidence type="ECO:0000256" key="8">
    <source>
        <dbReference type="SAM" id="Phobius"/>
    </source>
</evidence>
<evidence type="ECO:0000256" key="1">
    <source>
        <dbReference type="ARBA" id="ARBA00004429"/>
    </source>
</evidence>
<dbReference type="PANTHER" id="PTHR30012:SF7">
    <property type="entry name" value="PROTEIN TRANSPORT PROTEIN HOFC HOMOLOG"/>
    <property type="match status" value="1"/>
</dbReference>
<dbReference type="InterPro" id="IPR003004">
    <property type="entry name" value="GspF/PilC"/>
</dbReference>
<dbReference type="Gene3D" id="1.20.81.30">
    <property type="entry name" value="Type II secretion system (T2SS), domain F"/>
    <property type="match status" value="2"/>
</dbReference>
<evidence type="ECO:0000256" key="2">
    <source>
        <dbReference type="ARBA" id="ARBA00005745"/>
    </source>
</evidence>
<comment type="subcellular location">
    <subcellularLocation>
        <location evidence="1">Cell inner membrane</location>
        <topology evidence="1">Multi-pass membrane protein</topology>
    </subcellularLocation>
</comment>
<keyword evidence="3" id="KW-1003">Cell membrane</keyword>
<dbReference type="Proteomes" id="UP000321949">
    <property type="component" value="Unassembled WGS sequence"/>
</dbReference>
<feature type="domain" description="Type II secretion system protein GspF" evidence="9">
    <location>
        <begin position="278"/>
        <end position="400"/>
    </location>
</feature>
<dbReference type="PANTHER" id="PTHR30012">
    <property type="entry name" value="GENERAL SECRETION PATHWAY PROTEIN"/>
    <property type="match status" value="1"/>
</dbReference>
<dbReference type="FunFam" id="1.20.81.30:FF:000001">
    <property type="entry name" value="Type II secretion system protein F"/>
    <property type="match status" value="2"/>
</dbReference>
<reference evidence="10 11" key="1">
    <citation type="submission" date="2019-08" db="EMBL/GenBank/DDBJ databases">
        <authorList>
            <person name="Dong K."/>
        </authorList>
    </citation>
    <scope>NUCLEOTIDE SEQUENCE [LARGE SCALE GENOMIC DNA]</scope>
    <source>
        <strain evidence="10 11">K-1</strain>
    </source>
</reference>
<evidence type="ECO:0000256" key="5">
    <source>
        <dbReference type="ARBA" id="ARBA00022692"/>
    </source>
</evidence>
<feature type="domain" description="Type II secretion system protein GspF" evidence="9">
    <location>
        <begin position="75"/>
        <end position="198"/>
    </location>
</feature>
<dbReference type="GO" id="GO:0015628">
    <property type="term" value="P:protein secretion by the type II secretion system"/>
    <property type="evidence" value="ECO:0007669"/>
    <property type="project" value="TreeGrafter"/>
</dbReference>
<keyword evidence="4" id="KW-0997">Cell inner membrane</keyword>
<proteinExistence type="inferred from homology"/>
<keyword evidence="5 8" id="KW-0812">Transmembrane</keyword>
<feature type="transmembrane region" description="Helical" evidence="8">
    <location>
        <begin position="179"/>
        <end position="205"/>
    </location>
</feature>
<keyword evidence="6 8" id="KW-1133">Transmembrane helix</keyword>
<dbReference type="PRINTS" id="PR00812">
    <property type="entry name" value="BCTERIALGSPF"/>
</dbReference>
<dbReference type="EMBL" id="VRSX01000007">
    <property type="protein sequence ID" value="TXK08784.1"/>
    <property type="molecule type" value="Genomic_DNA"/>
</dbReference>
<dbReference type="InterPro" id="IPR042094">
    <property type="entry name" value="T2SS_GspF_sf"/>
</dbReference>
<evidence type="ECO:0000256" key="4">
    <source>
        <dbReference type="ARBA" id="ARBA00022519"/>
    </source>
</evidence>